<dbReference type="InterPro" id="IPR028183">
    <property type="entry name" value="UQCC5"/>
</dbReference>
<keyword evidence="3" id="KW-1185">Reference proteome</keyword>
<keyword evidence="1" id="KW-1133">Transmembrane helix</keyword>
<protein>
    <recommendedName>
        <fullName evidence="4">Small integral membrane protein 4</fullName>
    </recommendedName>
</protein>
<comment type="caution">
    <text evidence="2">The sequence shown here is derived from an EMBL/GenBank/DDBJ whole genome shotgun (WGS) entry which is preliminary data.</text>
</comment>
<keyword evidence="1" id="KW-0472">Membrane</keyword>
<evidence type="ECO:0000313" key="2">
    <source>
        <dbReference type="EMBL" id="RLV99419.1"/>
    </source>
</evidence>
<dbReference type="PANTHER" id="PTHR35250:SF1">
    <property type="entry name" value="UBIQUINOL-CYTOCHROME-C REDUCTASE COMPLEX ASSEMBLY FACTOR 5"/>
    <property type="match status" value="1"/>
</dbReference>
<dbReference type="EMBL" id="QUSF01000032">
    <property type="protein sequence ID" value="RLV99419.1"/>
    <property type="molecule type" value="Genomic_DNA"/>
</dbReference>
<accession>A0A3L8SCA9</accession>
<dbReference type="AlphaFoldDB" id="A0A3L8SCA9"/>
<dbReference type="OMA" id="MEWFMIK"/>
<sequence length="72" mass="8762">MQASERVKRLLKLVPGQRRFGFYRFLPFFFVLGGAMEWFMINVRVGQETFYDVYRRKQSERLYAARIEKGEF</sequence>
<name>A0A3L8SCA9_CHLGU</name>
<gene>
    <name evidence="2" type="ORF">DV515_00009636</name>
</gene>
<evidence type="ECO:0008006" key="4">
    <source>
        <dbReference type="Google" id="ProtNLM"/>
    </source>
</evidence>
<organism evidence="2 3">
    <name type="scientific">Chloebia gouldiae</name>
    <name type="common">Gouldian finch</name>
    <name type="synonym">Erythrura gouldiae</name>
    <dbReference type="NCBI Taxonomy" id="44316"/>
    <lineage>
        <taxon>Eukaryota</taxon>
        <taxon>Metazoa</taxon>
        <taxon>Chordata</taxon>
        <taxon>Craniata</taxon>
        <taxon>Vertebrata</taxon>
        <taxon>Euteleostomi</taxon>
        <taxon>Archelosauria</taxon>
        <taxon>Archosauria</taxon>
        <taxon>Dinosauria</taxon>
        <taxon>Saurischia</taxon>
        <taxon>Theropoda</taxon>
        <taxon>Coelurosauria</taxon>
        <taxon>Aves</taxon>
        <taxon>Neognathae</taxon>
        <taxon>Neoaves</taxon>
        <taxon>Telluraves</taxon>
        <taxon>Australaves</taxon>
        <taxon>Passeriformes</taxon>
        <taxon>Passeroidea</taxon>
        <taxon>Passeridae</taxon>
        <taxon>Chloebia</taxon>
    </lineage>
</organism>
<keyword evidence="1" id="KW-0812">Transmembrane</keyword>
<evidence type="ECO:0000313" key="3">
    <source>
        <dbReference type="Proteomes" id="UP000276834"/>
    </source>
</evidence>
<reference evidence="2 3" key="1">
    <citation type="journal article" date="2018" name="Proc. R. Soc. B">
        <title>A non-coding region near Follistatin controls head colour polymorphism in the Gouldian finch.</title>
        <authorList>
            <person name="Toomey M.B."/>
            <person name="Marques C.I."/>
            <person name="Andrade P."/>
            <person name="Araujo P.M."/>
            <person name="Sabatino S."/>
            <person name="Gazda M.A."/>
            <person name="Afonso S."/>
            <person name="Lopes R.J."/>
            <person name="Corbo J.C."/>
            <person name="Carneiro M."/>
        </authorList>
    </citation>
    <scope>NUCLEOTIDE SEQUENCE [LARGE SCALE GENOMIC DNA]</scope>
    <source>
        <strain evidence="2">Red01</strain>
        <tissue evidence="2">Muscle</tissue>
    </source>
</reference>
<dbReference type="PANTHER" id="PTHR35250">
    <property type="entry name" value="SMALL INTEGRAL MEMBRANE PROTEIN 4"/>
    <property type="match status" value="1"/>
</dbReference>
<dbReference type="Proteomes" id="UP000276834">
    <property type="component" value="Unassembled WGS sequence"/>
</dbReference>
<dbReference type="OrthoDB" id="5913955at2759"/>
<dbReference type="Pfam" id="PF15114">
    <property type="entry name" value="UPF0640"/>
    <property type="match status" value="1"/>
</dbReference>
<evidence type="ECO:0000256" key="1">
    <source>
        <dbReference type="SAM" id="Phobius"/>
    </source>
</evidence>
<feature type="transmembrane region" description="Helical" evidence="1">
    <location>
        <begin position="21"/>
        <end position="41"/>
    </location>
</feature>
<proteinExistence type="predicted"/>